<keyword evidence="2" id="KW-1185">Reference proteome</keyword>
<dbReference type="Proteomes" id="UP001341820">
    <property type="component" value="Unassembled WGS sequence"/>
</dbReference>
<organism evidence="1 2">
    <name type="scientific">Shouchella miscanthi</name>
    <dbReference type="NCBI Taxonomy" id="2598861"/>
    <lineage>
        <taxon>Bacteria</taxon>
        <taxon>Bacillati</taxon>
        <taxon>Bacillota</taxon>
        <taxon>Bacilli</taxon>
        <taxon>Bacillales</taxon>
        <taxon>Bacillaceae</taxon>
        <taxon>Shouchella</taxon>
    </lineage>
</organism>
<gene>
    <name evidence="1" type="ORF">P5F74_12735</name>
</gene>
<reference evidence="1 2" key="1">
    <citation type="submission" date="2023-03" db="EMBL/GenBank/DDBJ databases">
        <title>Bacillus Genome Sequencing.</title>
        <authorList>
            <person name="Dunlap C."/>
        </authorList>
    </citation>
    <scope>NUCLEOTIDE SEQUENCE [LARGE SCALE GENOMIC DNA]</scope>
    <source>
        <strain evidence="1 2">B-4107</strain>
    </source>
</reference>
<comment type="caution">
    <text evidence="1">The sequence shown here is derived from an EMBL/GenBank/DDBJ whole genome shotgun (WGS) entry which is preliminary data.</text>
</comment>
<accession>A0ABU6NLQ4</accession>
<dbReference type="RefSeq" id="WP_328237722.1">
    <property type="nucleotide sequence ID" value="NZ_JAROAS010000024.1"/>
</dbReference>
<dbReference type="EMBL" id="JAROAS010000024">
    <property type="protein sequence ID" value="MED4129005.1"/>
    <property type="molecule type" value="Genomic_DNA"/>
</dbReference>
<evidence type="ECO:0000313" key="2">
    <source>
        <dbReference type="Proteomes" id="UP001341820"/>
    </source>
</evidence>
<name>A0ABU6NLQ4_9BACI</name>
<proteinExistence type="predicted"/>
<sequence length="62" mass="7336">MISKIGDLNIVETNDNKRSILLEQIDIKNIIDLVTKNKELFVVLVEVFLNRYVLPFEMKKMR</sequence>
<protein>
    <submittedName>
        <fullName evidence="1">Uncharacterized protein</fullName>
    </submittedName>
</protein>
<evidence type="ECO:0000313" key="1">
    <source>
        <dbReference type="EMBL" id="MED4129005.1"/>
    </source>
</evidence>